<evidence type="ECO:0000259" key="5">
    <source>
        <dbReference type="Pfam" id="PF00512"/>
    </source>
</evidence>
<dbReference type="Proteomes" id="UP001470752">
    <property type="component" value="Unassembled WGS sequence"/>
</dbReference>
<keyword evidence="3" id="KW-0597">Phosphoprotein</keyword>
<dbReference type="PANTHER" id="PTHR45339:SF1">
    <property type="entry name" value="HYBRID SIGNAL TRANSDUCTION HISTIDINE KINASE J"/>
    <property type="match status" value="1"/>
</dbReference>
<dbReference type="EMBL" id="JBBNFW010000172">
    <property type="protein sequence ID" value="MEQ2413569.1"/>
    <property type="molecule type" value="Genomic_DNA"/>
</dbReference>
<gene>
    <name evidence="6" type="ORF">AAAX94_11150</name>
</gene>
<evidence type="ECO:0000256" key="2">
    <source>
        <dbReference type="ARBA" id="ARBA00012438"/>
    </source>
</evidence>
<evidence type="ECO:0000256" key="3">
    <source>
        <dbReference type="ARBA" id="ARBA00022553"/>
    </source>
</evidence>
<dbReference type="SUPFAM" id="SSF47384">
    <property type="entry name" value="Homodimeric domain of signal transducing histidine kinase"/>
    <property type="match status" value="1"/>
</dbReference>
<sequence>MWQSVQYFLVKRAKQMMEERYSAQEQNRMKTEFLSNMSHEIRTPMNAITGVRERLLECGMDDYLVKPIEMKDLCKIIRKYLPEDKILD</sequence>
<name>A0ABV1CMC5_9FIRM</name>
<dbReference type="RefSeq" id="WP_147342960.1">
    <property type="nucleotide sequence ID" value="NZ_JBBNFW010000172.1"/>
</dbReference>
<keyword evidence="7" id="KW-1185">Reference proteome</keyword>
<comment type="catalytic activity">
    <reaction evidence="1">
        <text>ATP + protein L-histidine = ADP + protein N-phospho-L-histidine.</text>
        <dbReference type="EC" id="2.7.13.3"/>
    </reaction>
</comment>
<accession>A0ABV1CMC5</accession>
<dbReference type="Gene3D" id="1.10.287.130">
    <property type="match status" value="1"/>
</dbReference>
<keyword evidence="6" id="KW-0418">Kinase</keyword>
<dbReference type="Pfam" id="PF00512">
    <property type="entry name" value="HisKA"/>
    <property type="match status" value="1"/>
</dbReference>
<protein>
    <recommendedName>
        <fullName evidence="2">histidine kinase</fullName>
        <ecNumber evidence="2">2.7.13.3</ecNumber>
    </recommendedName>
</protein>
<organism evidence="6 7">
    <name type="scientific">Blautia acetigignens</name>
    <dbReference type="NCBI Taxonomy" id="2981783"/>
    <lineage>
        <taxon>Bacteria</taxon>
        <taxon>Bacillati</taxon>
        <taxon>Bacillota</taxon>
        <taxon>Clostridia</taxon>
        <taxon>Lachnospirales</taxon>
        <taxon>Lachnospiraceae</taxon>
        <taxon>Blautia</taxon>
    </lineage>
</organism>
<dbReference type="InterPro" id="IPR036097">
    <property type="entry name" value="HisK_dim/P_sf"/>
</dbReference>
<comment type="caution">
    <text evidence="6">The sequence shown here is derived from an EMBL/GenBank/DDBJ whole genome shotgun (WGS) entry which is preliminary data.</text>
</comment>
<dbReference type="PANTHER" id="PTHR45339">
    <property type="entry name" value="HYBRID SIGNAL TRANSDUCTION HISTIDINE KINASE J"/>
    <property type="match status" value="1"/>
</dbReference>
<evidence type="ECO:0000256" key="1">
    <source>
        <dbReference type="ARBA" id="ARBA00000085"/>
    </source>
</evidence>
<evidence type="ECO:0000313" key="6">
    <source>
        <dbReference type="EMBL" id="MEQ2413569.1"/>
    </source>
</evidence>
<dbReference type="InterPro" id="IPR003661">
    <property type="entry name" value="HisK_dim/P_dom"/>
</dbReference>
<evidence type="ECO:0000313" key="7">
    <source>
        <dbReference type="Proteomes" id="UP001470752"/>
    </source>
</evidence>
<dbReference type="EC" id="2.7.13.3" evidence="2"/>
<keyword evidence="6" id="KW-0808">Transferase</keyword>
<keyword evidence="4" id="KW-0902">Two-component regulatory system</keyword>
<dbReference type="CDD" id="cd00082">
    <property type="entry name" value="HisKA"/>
    <property type="match status" value="1"/>
</dbReference>
<dbReference type="GO" id="GO:0016301">
    <property type="term" value="F:kinase activity"/>
    <property type="evidence" value="ECO:0007669"/>
    <property type="project" value="UniProtKB-KW"/>
</dbReference>
<proteinExistence type="predicted"/>
<reference evidence="6 7" key="1">
    <citation type="submission" date="2024-04" db="EMBL/GenBank/DDBJ databases">
        <title>Human intestinal bacterial collection.</title>
        <authorList>
            <person name="Pauvert C."/>
            <person name="Hitch T.C.A."/>
            <person name="Clavel T."/>
        </authorList>
    </citation>
    <scope>NUCLEOTIDE SEQUENCE [LARGE SCALE GENOMIC DNA]</scope>
    <source>
        <strain evidence="6 7">CLA-AA-H161</strain>
    </source>
</reference>
<evidence type="ECO:0000256" key="4">
    <source>
        <dbReference type="ARBA" id="ARBA00023012"/>
    </source>
</evidence>
<feature type="domain" description="Signal transduction histidine kinase dimerisation/phosphoacceptor" evidence="5">
    <location>
        <begin position="29"/>
        <end position="58"/>
    </location>
</feature>